<dbReference type="SUPFAM" id="SSF48452">
    <property type="entry name" value="TPR-like"/>
    <property type="match status" value="1"/>
</dbReference>
<keyword evidence="4" id="KW-1133">Transmembrane helix</keyword>
<dbReference type="Gene3D" id="1.25.40.10">
    <property type="entry name" value="Tetratricopeptide repeat domain"/>
    <property type="match status" value="1"/>
</dbReference>
<sequence>MRGLAVAILAAVAFVYLPVIHGKFLWDDWPSFRDLQGEQWLHYVFRDFNRWNLYFRPLTVAFFAFQIKLFHSQPEPMHVVLLVIHLINVSLVGVLANRIGYLKEATESRRSWTALVCMLVYGLHPALIESVSWIGCQFDQITTMVTLCGLITNAYIQRPILRAGALSFIFFVAACCKEAASVFPLLVVLFDWALFAQNGERTPQAIIGTVLRRNWRAYAAMLACGIAYLGLRHWALGEVNYLQSSATTAWFARFQEICFVYMRYLRILVWPIAGMGPLHPVDVTQFRYATATSILNDLATLSIVAGGLYLAVRRGSPLGFVILAVTGALLPVLHILPVVFERSSLFHERYATMALAVGCAMLPLLKWPRIAAFSKGTTGMARLLGPAVLFLWLMFAIIDIRTIVPNWANDIALWRWAIALDHHSLLAKDYLLMAYEDSGDIDSALSFGDQLLAEPVTCTSCMLHFAKIALNKNDTARAAAALEKASRSTLVRASPEARQLYLSELGQWLNMQGRHDDARQAFEAALALKPDDNDAKRGLAQANAFIHDAKQMP</sequence>
<dbReference type="AlphaFoldDB" id="A0A075JYU2"/>
<dbReference type="HOGENOM" id="CLU_492387_0_0_6"/>
<feature type="transmembrane region" description="Helical" evidence="4">
    <location>
        <begin position="168"/>
        <end position="195"/>
    </location>
</feature>
<accession>A0A075JYU2</accession>
<feature type="transmembrane region" description="Helical" evidence="4">
    <location>
        <begin position="379"/>
        <end position="398"/>
    </location>
</feature>
<proteinExistence type="predicted"/>
<feature type="transmembrane region" description="Helical" evidence="4">
    <location>
        <begin position="288"/>
        <end position="311"/>
    </location>
</feature>
<name>A0A075JYU2_9GAMM</name>
<evidence type="ECO:0000256" key="4">
    <source>
        <dbReference type="SAM" id="Phobius"/>
    </source>
</evidence>
<dbReference type="KEGG" id="dja:HY57_08240"/>
<dbReference type="PANTHER" id="PTHR44227:SF3">
    <property type="entry name" value="PROTEIN O-MANNOSYL-TRANSFERASE TMTC4"/>
    <property type="match status" value="1"/>
</dbReference>
<dbReference type="InterPro" id="IPR052346">
    <property type="entry name" value="O-mannosyl-transferase_TMTC"/>
</dbReference>
<feature type="transmembrane region" description="Helical" evidence="4">
    <location>
        <begin position="257"/>
        <end position="276"/>
    </location>
</feature>
<gene>
    <name evidence="5" type="ORF">HY57_08240</name>
</gene>
<dbReference type="PATRIC" id="fig|1217721.7.peg.1709"/>
<feature type="transmembrane region" description="Helical" evidence="4">
    <location>
        <begin position="79"/>
        <end position="100"/>
    </location>
</feature>
<evidence type="ECO:0000256" key="1">
    <source>
        <dbReference type="ARBA" id="ARBA00022737"/>
    </source>
</evidence>
<keyword evidence="4" id="KW-0812">Transmembrane</keyword>
<dbReference type="PANTHER" id="PTHR44227">
    <property type="match status" value="1"/>
</dbReference>
<feature type="repeat" description="TPR" evidence="3">
    <location>
        <begin position="499"/>
        <end position="532"/>
    </location>
</feature>
<dbReference type="InterPro" id="IPR019734">
    <property type="entry name" value="TPR_rpt"/>
</dbReference>
<organism evidence="5 6">
    <name type="scientific">Dyella japonica A8</name>
    <dbReference type="NCBI Taxonomy" id="1217721"/>
    <lineage>
        <taxon>Bacteria</taxon>
        <taxon>Pseudomonadati</taxon>
        <taxon>Pseudomonadota</taxon>
        <taxon>Gammaproteobacteria</taxon>
        <taxon>Lysobacterales</taxon>
        <taxon>Rhodanobacteraceae</taxon>
        <taxon>Dyella</taxon>
    </lineage>
</organism>
<reference evidence="5 6" key="1">
    <citation type="submission" date="2014-07" db="EMBL/GenBank/DDBJ databases">
        <title>Complete Genome Sequence of Dyella japonica Strain A8 Isolated from Malaysian Tropical Soil.</title>
        <authorList>
            <person name="Hui R.K.H."/>
            <person name="Chen J.-W."/>
            <person name="Chan K.-G."/>
            <person name="Leung F.C.C."/>
        </authorList>
    </citation>
    <scope>NUCLEOTIDE SEQUENCE [LARGE SCALE GENOMIC DNA]</scope>
    <source>
        <strain evidence="5 6">A8</strain>
    </source>
</reference>
<feature type="transmembrane region" description="Helical" evidence="4">
    <location>
        <begin position="350"/>
        <end position="367"/>
    </location>
</feature>
<dbReference type="PROSITE" id="PS50005">
    <property type="entry name" value="TPR"/>
    <property type="match status" value="1"/>
</dbReference>
<keyword evidence="6" id="KW-1185">Reference proteome</keyword>
<dbReference type="EMBL" id="CP008884">
    <property type="protein sequence ID" value="AIF47266.1"/>
    <property type="molecule type" value="Genomic_DNA"/>
</dbReference>
<keyword evidence="1" id="KW-0677">Repeat</keyword>
<dbReference type="STRING" id="1217721.HY57_08240"/>
<evidence type="ECO:0000313" key="5">
    <source>
        <dbReference type="EMBL" id="AIF47266.1"/>
    </source>
</evidence>
<keyword evidence="2 3" id="KW-0802">TPR repeat</keyword>
<evidence type="ECO:0000256" key="2">
    <source>
        <dbReference type="ARBA" id="ARBA00022803"/>
    </source>
</evidence>
<evidence type="ECO:0000313" key="6">
    <source>
        <dbReference type="Proteomes" id="UP000027987"/>
    </source>
</evidence>
<dbReference type="Pfam" id="PF13432">
    <property type="entry name" value="TPR_16"/>
    <property type="match status" value="1"/>
</dbReference>
<evidence type="ECO:0000256" key="3">
    <source>
        <dbReference type="PROSITE-ProRule" id="PRU00339"/>
    </source>
</evidence>
<protein>
    <submittedName>
        <fullName evidence="5">Uncharacterized protein</fullName>
    </submittedName>
</protein>
<feature type="transmembrane region" description="Helical" evidence="4">
    <location>
        <begin position="215"/>
        <end position="236"/>
    </location>
</feature>
<dbReference type="InterPro" id="IPR011990">
    <property type="entry name" value="TPR-like_helical_dom_sf"/>
</dbReference>
<dbReference type="Proteomes" id="UP000027987">
    <property type="component" value="Chromosome"/>
</dbReference>
<feature type="transmembrane region" description="Helical" evidence="4">
    <location>
        <begin position="318"/>
        <end position="338"/>
    </location>
</feature>
<keyword evidence="4" id="KW-0472">Membrane</keyword>